<keyword evidence="4" id="KW-1003">Cell membrane</keyword>
<feature type="transmembrane region" description="Helical" evidence="8">
    <location>
        <begin position="344"/>
        <end position="364"/>
    </location>
</feature>
<feature type="transmembrane region" description="Helical" evidence="8">
    <location>
        <begin position="429"/>
        <end position="451"/>
    </location>
</feature>
<reference evidence="9" key="1">
    <citation type="submission" date="2021-03" db="EMBL/GenBank/DDBJ databases">
        <title>Leucobacter chromiisoli sp. nov., isolated from chromium-containing soil of chemical plant.</title>
        <authorList>
            <person name="Xu Z."/>
        </authorList>
    </citation>
    <scope>NUCLEOTIDE SEQUENCE</scope>
    <source>
        <strain evidence="9">K 70/01</strain>
    </source>
</reference>
<comment type="similarity">
    <text evidence="2">Belongs to the BCCT transporter (TC 2.A.15) family.</text>
</comment>
<dbReference type="Pfam" id="PF02028">
    <property type="entry name" value="BCCT"/>
    <property type="match status" value="1"/>
</dbReference>
<keyword evidence="5 8" id="KW-0812">Transmembrane</keyword>
<comment type="caution">
    <text evidence="9">The sequence shown here is derived from an EMBL/GenBank/DDBJ whole genome shotgun (WGS) entry which is preliminary data.</text>
</comment>
<accession>A0A939QGQ9</accession>
<feature type="transmembrane region" description="Helical" evidence="8">
    <location>
        <begin position="215"/>
        <end position="237"/>
    </location>
</feature>
<evidence type="ECO:0000256" key="4">
    <source>
        <dbReference type="ARBA" id="ARBA00022475"/>
    </source>
</evidence>
<feature type="transmembrane region" description="Helical" evidence="8">
    <location>
        <begin position="176"/>
        <end position="194"/>
    </location>
</feature>
<gene>
    <name evidence="9" type="ORF">J4H85_01005</name>
</gene>
<feature type="transmembrane region" description="Helical" evidence="8">
    <location>
        <begin position="292"/>
        <end position="315"/>
    </location>
</feature>
<feature type="transmembrane region" description="Helical" evidence="8">
    <location>
        <begin position="500"/>
        <end position="520"/>
    </location>
</feature>
<dbReference type="PANTHER" id="PTHR30047:SF7">
    <property type="entry name" value="HIGH-AFFINITY CHOLINE TRANSPORT PROTEIN"/>
    <property type="match status" value="1"/>
</dbReference>
<name>A0A939QGQ9_9MICO</name>
<dbReference type="InterPro" id="IPR000060">
    <property type="entry name" value="BCCT_transptr"/>
</dbReference>
<keyword evidence="6 8" id="KW-1133">Transmembrane helix</keyword>
<dbReference type="RefSeq" id="WP_208236039.1">
    <property type="nucleotide sequence ID" value="NZ_BAAAQU010000001.1"/>
</dbReference>
<feature type="transmembrane region" description="Helical" evidence="8">
    <location>
        <begin position="257"/>
        <end position="280"/>
    </location>
</feature>
<feature type="transmembrane region" description="Helical" evidence="8">
    <location>
        <begin position="40"/>
        <end position="59"/>
    </location>
</feature>
<comment type="subcellular location">
    <subcellularLocation>
        <location evidence="1">Cell membrane</location>
        <topology evidence="1">Multi-pass membrane protein</topology>
    </subcellularLocation>
</comment>
<keyword evidence="3" id="KW-0813">Transport</keyword>
<evidence type="ECO:0000313" key="9">
    <source>
        <dbReference type="EMBL" id="MBO2988579.1"/>
    </source>
</evidence>
<feature type="transmembrane region" description="Helical" evidence="8">
    <location>
        <begin position="376"/>
        <end position="400"/>
    </location>
</feature>
<evidence type="ECO:0000256" key="7">
    <source>
        <dbReference type="ARBA" id="ARBA00023136"/>
    </source>
</evidence>
<dbReference type="PANTHER" id="PTHR30047">
    <property type="entry name" value="HIGH-AFFINITY CHOLINE TRANSPORT PROTEIN-RELATED"/>
    <property type="match status" value="1"/>
</dbReference>
<dbReference type="Proteomes" id="UP000668403">
    <property type="component" value="Unassembled WGS sequence"/>
</dbReference>
<protein>
    <submittedName>
        <fullName evidence="9">BCCT family transporter</fullName>
    </submittedName>
</protein>
<evidence type="ECO:0000256" key="3">
    <source>
        <dbReference type="ARBA" id="ARBA00022448"/>
    </source>
</evidence>
<dbReference type="NCBIfam" id="TIGR00842">
    <property type="entry name" value="bcct"/>
    <property type="match status" value="1"/>
</dbReference>
<keyword evidence="10" id="KW-1185">Reference proteome</keyword>
<organism evidence="9 10">
    <name type="scientific">Leucobacter tardus</name>
    <dbReference type="NCBI Taxonomy" id="501483"/>
    <lineage>
        <taxon>Bacteria</taxon>
        <taxon>Bacillati</taxon>
        <taxon>Actinomycetota</taxon>
        <taxon>Actinomycetes</taxon>
        <taxon>Micrococcales</taxon>
        <taxon>Microbacteriaceae</taxon>
        <taxon>Leucobacter</taxon>
    </lineage>
</organism>
<dbReference type="GO" id="GO:0022857">
    <property type="term" value="F:transmembrane transporter activity"/>
    <property type="evidence" value="ECO:0007669"/>
    <property type="project" value="InterPro"/>
</dbReference>
<evidence type="ECO:0000256" key="5">
    <source>
        <dbReference type="ARBA" id="ARBA00022692"/>
    </source>
</evidence>
<dbReference type="GO" id="GO:0005886">
    <property type="term" value="C:plasma membrane"/>
    <property type="evidence" value="ECO:0007669"/>
    <property type="project" value="UniProtKB-SubCell"/>
</dbReference>
<proteinExistence type="inferred from homology"/>
<evidence type="ECO:0000256" key="6">
    <source>
        <dbReference type="ARBA" id="ARBA00022989"/>
    </source>
</evidence>
<feature type="transmembrane region" description="Helical" evidence="8">
    <location>
        <begin position="79"/>
        <end position="98"/>
    </location>
</feature>
<dbReference type="AlphaFoldDB" id="A0A939QGQ9"/>
<evidence type="ECO:0000256" key="1">
    <source>
        <dbReference type="ARBA" id="ARBA00004651"/>
    </source>
</evidence>
<keyword evidence="7 8" id="KW-0472">Membrane</keyword>
<feature type="transmembrane region" description="Helical" evidence="8">
    <location>
        <begin position="472"/>
        <end position="494"/>
    </location>
</feature>
<evidence type="ECO:0000256" key="8">
    <source>
        <dbReference type="SAM" id="Phobius"/>
    </source>
</evidence>
<sequence>MSTQQDSSGLGPGPGGDDESFLTHSIDVVRAEQQRYRPGAVFYISTVLILVFVLWASIWPEHLGATMTTASDWSARNIGWAYLAVTTGCIVLMLYLAISRFGRVRLGEDHDRPEYSNWAWIAMICGTVMGIGLISYGAAEPMTHFMDPPHGFAEPETMQAAVTAMQFSYFNWGPNAWALFGVFGLAIAYSTHRRHNTGLVSPMLRPVLGKSMDGWLGKLVDVFTIIATLFGTTTSLGLGASQIAEGVNRLTGLPTDLFVQIIIIAGITVIFTLSALSGVARGIKWISQATMLAAAALGVYVLVVGPTSFISNLYFRSFGQFIAEFPMVALLTPNSPEDLQWMQWWTYFMMAWWLSWGAFVGIFLAKISKGRSIREFVIAVLGVPTAVFTVWFTIFGGTAINLDMFGGTSIGEQTLADTNTTFFAVLGELPLSAITSVLTVLMVALFFVSGADSNTFVLSVLSSRGSMNPTKPVLGVWGVLTGVCAIVLLIVGGLQALQQAAILSAVPFTVIVALLGVSLVKELRNDARFAGTRPVTHDEMARAIRPDARDAAAE</sequence>
<evidence type="ECO:0000256" key="2">
    <source>
        <dbReference type="ARBA" id="ARBA00005658"/>
    </source>
</evidence>
<dbReference type="EMBL" id="JAGFBF010000001">
    <property type="protein sequence ID" value="MBO2988579.1"/>
    <property type="molecule type" value="Genomic_DNA"/>
</dbReference>
<evidence type="ECO:0000313" key="10">
    <source>
        <dbReference type="Proteomes" id="UP000668403"/>
    </source>
</evidence>
<feature type="transmembrane region" description="Helical" evidence="8">
    <location>
        <begin position="118"/>
        <end position="139"/>
    </location>
</feature>